<feature type="region of interest" description="Disordered" evidence="1">
    <location>
        <begin position="447"/>
        <end position="521"/>
    </location>
</feature>
<evidence type="ECO:0000313" key="4">
    <source>
        <dbReference type="Proteomes" id="UP000010411"/>
    </source>
</evidence>
<evidence type="ECO:0000259" key="2">
    <source>
        <dbReference type="SMART" id="SM00458"/>
    </source>
</evidence>
<name>L1KQ50_9ACTN</name>
<accession>L1KQ50</accession>
<proteinExistence type="predicted"/>
<organism evidence="3 4">
    <name type="scientific">Streptomyces ipomoeae 91-03</name>
    <dbReference type="NCBI Taxonomy" id="698759"/>
    <lineage>
        <taxon>Bacteria</taxon>
        <taxon>Bacillati</taxon>
        <taxon>Actinomycetota</taxon>
        <taxon>Actinomycetes</taxon>
        <taxon>Kitasatosporales</taxon>
        <taxon>Streptomycetaceae</taxon>
        <taxon>Streptomyces</taxon>
    </lineage>
</organism>
<dbReference type="SMART" id="SM00458">
    <property type="entry name" value="RICIN"/>
    <property type="match status" value="1"/>
</dbReference>
<feature type="compositionally biased region" description="Low complexity" evidence="1">
    <location>
        <begin position="505"/>
        <end position="515"/>
    </location>
</feature>
<feature type="compositionally biased region" description="Low complexity" evidence="1">
    <location>
        <begin position="464"/>
        <end position="488"/>
    </location>
</feature>
<dbReference type="Proteomes" id="UP000010411">
    <property type="component" value="Unassembled WGS sequence"/>
</dbReference>
<dbReference type="GO" id="GO:0030246">
    <property type="term" value="F:carbohydrate binding"/>
    <property type="evidence" value="ECO:0007669"/>
    <property type="project" value="UniProtKB-KW"/>
</dbReference>
<evidence type="ECO:0000313" key="3">
    <source>
        <dbReference type="EMBL" id="EKX62503.1"/>
    </source>
</evidence>
<feature type="compositionally biased region" description="Gly residues" evidence="1">
    <location>
        <begin position="363"/>
        <end position="385"/>
    </location>
</feature>
<dbReference type="InterPro" id="IPR000772">
    <property type="entry name" value="Ricin_B_lectin"/>
</dbReference>
<feature type="compositionally biased region" description="Low complexity" evidence="1">
    <location>
        <begin position="333"/>
        <end position="362"/>
    </location>
</feature>
<dbReference type="PATRIC" id="fig|698759.3.peg.6791"/>
<dbReference type="Gene3D" id="2.80.10.50">
    <property type="match status" value="1"/>
</dbReference>
<feature type="region of interest" description="Disordered" evidence="1">
    <location>
        <begin position="638"/>
        <end position="658"/>
    </location>
</feature>
<dbReference type="AlphaFoldDB" id="L1KQ50"/>
<dbReference type="InterPro" id="IPR035992">
    <property type="entry name" value="Ricin_B-like_lectins"/>
</dbReference>
<dbReference type="SUPFAM" id="SSF50370">
    <property type="entry name" value="Ricin B-like lectins"/>
    <property type="match status" value="1"/>
</dbReference>
<keyword evidence="4" id="KW-1185">Reference proteome</keyword>
<feature type="region of interest" description="Disordered" evidence="1">
    <location>
        <begin position="321"/>
        <end position="415"/>
    </location>
</feature>
<keyword evidence="3" id="KW-0430">Lectin</keyword>
<protein>
    <submittedName>
        <fullName evidence="3">Ricin-type beta-trefoil lectin domain protein</fullName>
    </submittedName>
</protein>
<evidence type="ECO:0000256" key="1">
    <source>
        <dbReference type="SAM" id="MobiDB-lite"/>
    </source>
</evidence>
<comment type="caution">
    <text evidence="3">The sequence shown here is derived from an EMBL/GenBank/DDBJ whole genome shotgun (WGS) entry which is preliminary data.</text>
</comment>
<feature type="compositionally biased region" description="Low complexity" evidence="1">
    <location>
        <begin position="386"/>
        <end position="411"/>
    </location>
</feature>
<dbReference type="EMBL" id="AEJC01000514">
    <property type="protein sequence ID" value="EKX62503.1"/>
    <property type="molecule type" value="Genomic_DNA"/>
</dbReference>
<gene>
    <name evidence="3" type="ORF">STRIP9103_03729</name>
</gene>
<feature type="domain" description="Ricin B lectin" evidence="2">
    <location>
        <begin position="526"/>
        <end position="652"/>
    </location>
</feature>
<feature type="non-terminal residue" evidence="3">
    <location>
        <position position="1"/>
    </location>
</feature>
<dbReference type="Pfam" id="PF00652">
    <property type="entry name" value="Ricin_B_lectin"/>
    <property type="match status" value="1"/>
</dbReference>
<dbReference type="PROSITE" id="PS50231">
    <property type="entry name" value="RICIN_B_LECTIN"/>
    <property type="match status" value="1"/>
</dbReference>
<reference evidence="3 4" key="1">
    <citation type="submission" date="2012-11" db="EMBL/GenBank/DDBJ databases">
        <authorList>
            <person name="Huguet-Tapia J.C."/>
            <person name="Durkin A.S."/>
            <person name="Pettis G.S."/>
            <person name="Badger J.H."/>
        </authorList>
    </citation>
    <scope>NUCLEOTIDE SEQUENCE [LARGE SCALE GENOMIC DNA]</scope>
    <source>
        <strain evidence="3 4">91-03</strain>
    </source>
</reference>
<sequence length="658" mass="68440">TRPCCFRNSADAVACALSGALSLPPGTPFPHRPLPSLWSRAKLFGTWADGQNTGVRGGRTMGRDEHPGDNAPYAEASDARLTALLRADTPIAYPALRELRARHRPSVLAYARQCTVSETAAQRLAAEVFTAAARQTARGTEPSVPWRHQLLLLTARLAGIRAPEDPPPPMLPAFESLPPRDQGLIWYGIVEQEPDDRTALLLGLSPEDVSYKQEPALLALRKACLRLRLAASDDPRCQDFRRLIEESVRPDNPRHSTDLRAHMAHCAHCTGAYDELRALRDRPRAALAEGLLPWAGTAYARAGTSEPRGRTESGATAQAAVATVESWTDAEESAGAGAGEDAGAEAGTSRWTAGTETRAWTGTGAGTWTGTGAEAGTGTGAGAGPGAEAWVGPGTGAGARASAGSAAGAGAVPEGRPASRRLVLTSVALGVALAPLLVVLVFSGGGGSSSQDAADSVGTPTSPPTARETPTAPSSPAPSATASSTQRPSKPPKSPSPTKKPKPTKTPSPSRTAPSLPSAPLPNGSYAQVVNVGSGLCLDIRGALEKGTDVVTATCSSRDTQRWRYDSDLDALQSFADPHLCLDSRGATDDGVGIWECDSLDGDNGENLRFTIDSQGLIRPAIAPDHAVTPAAHGSVAFAEATGRDEQRWRAGAGARRR</sequence>